<keyword evidence="1" id="KW-0472">Membrane</keyword>
<evidence type="ECO:0000256" key="1">
    <source>
        <dbReference type="SAM" id="Phobius"/>
    </source>
</evidence>
<gene>
    <name evidence="2" type="ORF">PMAYCL1PPCAC_28076</name>
</gene>
<feature type="transmembrane region" description="Helical" evidence="1">
    <location>
        <begin position="16"/>
        <end position="37"/>
    </location>
</feature>
<name>A0AAN5D7M6_9BILA</name>
<keyword evidence="1" id="KW-1133">Transmembrane helix</keyword>
<organism evidence="2 3">
    <name type="scientific">Pristionchus mayeri</name>
    <dbReference type="NCBI Taxonomy" id="1317129"/>
    <lineage>
        <taxon>Eukaryota</taxon>
        <taxon>Metazoa</taxon>
        <taxon>Ecdysozoa</taxon>
        <taxon>Nematoda</taxon>
        <taxon>Chromadorea</taxon>
        <taxon>Rhabditida</taxon>
        <taxon>Rhabditina</taxon>
        <taxon>Diplogasteromorpha</taxon>
        <taxon>Diplogasteroidea</taxon>
        <taxon>Neodiplogasteridae</taxon>
        <taxon>Pristionchus</taxon>
    </lineage>
</organism>
<comment type="caution">
    <text evidence="2">The sequence shown here is derived from an EMBL/GenBank/DDBJ whole genome shotgun (WGS) entry which is preliminary data.</text>
</comment>
<reference evidence="3" key="1">
    <citation type="submission" date="2022-10" db="EMBL/GenBank/DDBJ databases">
        <title>Genome assembly of Pristionchus species.</title>
        <authorList>
            <person name="Yoshida K."/>
            <person name="Sommer R.J."/>
        </authorList>
    </citation>
    <scope>NUCLEOTIDE SEQUENCE [LARGE SCALE GENOMIC DNA]</scope>
    <source>
        <strain evidence="3">RS5460</strain>
    </source>
</reference>
<sequence length="70" mass="8044">SATFPIGRKMEEKSPFYSAISFIPITCSVLGLVTLYLQRQMRIRAERNRKQSVAAAKISEVVREREENIE</sequence>
<keyword evidence="1" id="KW-0812">Transmembrane</keyword>
<feature type="non-terminal residue" evidence="2">
    <location>
        <position position="1"/>
    </location>
</feature>
<evidence type="ECO:0000313" key="2">
    <source>
        <dbReference type="EMBL" id="GMR57881.1"/>
    </source>
</evidence>
<keyword evidence="3" id="KW-1185">Reference proteome</keyword>
<accession>A0AAN5D7M6</accession>
<protein>
    <submittedName>
        <fullName evidence="2">Uncharacterized protein</fullName>
    </submittedName>
</protein>
<dbReference type="EMBL" id="BTRK01000006">
    <property type="protein sequence ID" value="GMR57881.1"/>
    <property type="molecule type" value="Genomic_DNA"/>
</dbReference>
<dbReference type="Proteomes" id="UP001328107">
    <property type="component" value="Unassembled WGS sequence"/>
</dbReference>
<feature type="non-terminal residue" evidence="2">
    <location>
        <position position="70"/>
    </location>
</feature>
<evidence type="ECO:0000313" key="3">
    <source>
        <dbReference type="Proteomes" id="UP001328107"/>
    </source>
</evidence>
<dbReference type="AlphaFoldDB" id="A0AAN5D7M6"/>
<proteinExistence type="predicted"/>